<accession>A0A4D6KJQ4</accession>
<dbReference type="EMBL" id="CP039375">
    <property type="protein sequence ID" value="QCD65456.1"/>
    <property type="molecule type" value="Genomic_DNA"/>
</dbReference>
<dbReference type="AlphaFoldDB" id="A0A4D6KJQ4"/>
<evidence type="ECO:0000313" key="3">
    <source>
        <dbReference type="Proteomes" id="UP000297053"/>
    </source>
</evidence>
<evidence type="ECO:0000256" key="1">
    <source>
        <dbReference type="SAM" id="Phobius"/>
    </source>
</evidence>
<proteinExistence type="predicted"/>
<keyword evidence="1" id="KW-0472">Membrane</keyword>
<name>A0A4D6KJQ4_9EURY</name>
<organism evidence="2 3">
    <name type="scientific">Halomicrobium mukohataei</name>
    <dbReference type="NCBI Taxonomy" id="57705"/>
    <lineage>
        <taxon>Archaea</taxon>
        <taxon>Methanobacteriati</taxon>
        <taxon>Methanobacteriota</taxon>
        <taxon>Stenosarchaea group</taxon>
        <taxon>Halobacteria</taxon>
        <taxon>Halobacteriales</taxon>
        <taxon>Haloarculaceae</taxon>
        <taxon>Halomicrobium</taxon>
    </lineage>
</organism>
<reference evidence="2 3" key="2">
    <citation type="submission" date="2019-04" db="EMBL/GenBank/DDBJ databases">
        <authorList>
            <person name="Yang S."/>
            <person name="Wei W."/>
        </authorList>
    </citation>
    <scope>NUCLEOTIDE SEQUENCE [LARGE SCALE GENOMIC DNA]</scope>
    <source>
        <strain evidence="3">ZP60</strain>
    </source>
</reference>
<feature type="transmembrane region" description="Helical" evidence="1">
    <location>
        <begin position="79"/>
        <end position="98"/>
    </location>
</feature>
<gene>
    <name evidence="2" type="ORF">E5139_07315</name>
</gene>
<sequence>MNEAIQEYIFVFAIMILMYVLVRYQYLTPRMIGFDTIIRNTPDEKAAYIISNVYLRIGVLCLLGILIETLFQPPSYSRNILIGIAILDQLIVILKLYFEHTYNVG</sequence>
<keyword evidence="1" id="KW-1133">Transmembrane helix</keyword>
<dbReference type="KEGG" id="halz:E5139_07315"/>
<evidence type="ECO:0008006" key="4">
    <source>
        <dbReference type="Google" id="ProtNLM"/>
    </source>
</evidence>
<dbReference type="RefSeq" id="WP_126967153.1">
    <property type="nucleotide sequence ID" value="NZ_CP039375.1"/>
</dbReference>
<evidence type="ECO:0000313" key="2">
    <source>
        <dbReference type="EMBL" id="QCD65456.1"/>
    </source>
</evidence>
<feature type="transmembrane region" description="Helical" evidence="1">
    <location>
        <begin position="7"/>
        <end position="26"/>
    </location>
</feature>
<protein>
    <recommendedName>
        <fullName evidence="4">DUF3784 domain-containing protein</fullName>
    </recommendedName>
</protein>
<dbReference type="GeneID" id="42178733"/>
<feature type="transmembrane region" description="Helical" evidence="1">
    <location>
        <begin position="46"/>
        <end position="67"/>
    </location>
</feature>
<reference evidence="2 3" key="1">
    <citation type="submission" date="2019-04" db="EMBL/GenBank/DDBJ databases">
        <title>Complete genome sequence of Arthrobacter sp. ZXY-2 associated with effective atrazine degradation and salt adaptation.</title>
        <authorList>
            <person name="Zhao X."/>
        </authorList>
    </citation>
    <scope>NUCLEOTIDE SEQUENCE [LARGE SCALE GENOMIC DNA]</scope>
    <source>
        <strain evidence="3">ZP60</strain>
    </source>
</reference>
<dbReference type="Proteomes" id="UP000297053">
    <property type="component" value="Chromosome"/>
</dbReference>
<keyword evidence="1" id="KW-0812">Transmembrane</keyword>